<dbReference type="EMBL" id="PJQM01007586">
    <property type="protein sequence ID" value="RCH77968.1"/>
    <property type="molecule type" value="Genomic_DNA"/>
</dbReference>
<dbReference type="InterPro" id="IPR051219">
    <property type="entry name" value="Heterochromatin_chromo-domain"/>
</dbReference>
<sequence length="329" mass="38061">MGRFGRKKRENDVYLNDSALKKRRTTTNKDDTPLNITRIVKKTPLDITIDSDQENVEPEKQTIDEFAEKEMEEFEQQLALELEQERLEKEQLEKEQSESKKPYTEQDETKQDETEQEKTEQDKTEKDEADDLEQALEETQGSNADEINEQLRLDEELAKLLAKENEESEYEIEKIVNHTIFKGKVVQYEIKWKNYSDDDNTLEIASEIHNDVPALCEKYWDDLGIKRPTNAPGYGRPTGVDKKKASSTSKSKTLPVKPAPKKTAPVKEKKKPKADLVSMLDVPRCMAQKGYAFPISYPNKNTQWSEEIKEIETIQLSPIDNTVILVYLE</sequence>
<evidence type="ECO:0000256" key="1">
    <source>
        <dbReference type="ARBA" id="ARBA00004123"/>
    </source>
</evidence>
<keyword evidence="6" id="KW-1185">Reference proteome</keyword>
<comment type="caution">
    <text evidence="5">The sequence shown here is derived from an EMBL/GenBank/DDBJ whole genome shotgun (WGS) entry which is preliminary data.</text>
</comment>
<protein>
    <recommendedName>
        <fullName evidence="4">Chromo domain-containing protein</fullName>
    </recommendedName>
</protein>
<feature type="domain" description="Chromo" evidence="4">
    <location>
        <begin position="170"/>
        <end position="231"/>
    </location>
</feature>
<feature type="region of interest" description="Disordered" evidence="3">
    <location>
        <begin position="228"/>
        <end position="272"/>
    </location>
</feature>
<dbReference type="PROSITE" id="PS50013">
    <property type="entry name" value="CHROMO_2"/>
    <property type="match status" value="1"/>
</dbReference>
<dbReference type="AlphaFoldDB" id="A0A367IJY0"/>
<dbReference type="InterPro" id="IPR000953">
    <property type="entry name" value="Chromo/chromo_shadow_dom"/>
</dbReference>
<dbReference type="InterPro" id="IPR023780">
    <property type="entry name" value="Chromo_domain"/>
</dbReference>
<comment type="subcellular location">
    <subcellularLocation>
        <location evidence="1">Nucleus</location>
    </subcellularLocation>
</comment>
<dbReference type="InterPro" id="IPR016197">
    <property type="entry name" value="Chromo-like_dom_sf"/>
</dbReference>
<dbReference type="SUPFAM" id="SSF54160">
    <property type="entry name" value="Chromo domain-like"/>
    <property type="match status" value="1"/>
</dbReference>
<gene>
    <name evidence="5" type="ORF">CU098_002752</name>
</gene>
<dbReference type="Proteomes" id="UP000253551">
    <property type="component" value="Unassembled WGS sequence"/>
</dbReference>
<dbReference type="CDD" id="cd00024">
    <property type="entry name" value="CD_CSD"/>
    <property type="match status" value="1"/>
</dbReference>
<dbReference type="PANTHER" id="PTHR22812">
    <property type="entry name" value="CHROMOBOX PROTEIN"/>
    <property type="match status" value="1"/>
</dbReference>
<name>A0A367IJY0_RHIST</name>
<feature type="region of interest" description="Disordered" evidence="3">
    <location>
        <begin position="68"/>
        <end position="150"/>
    </location>
</feature>
<feature type="compositionally biased region" description="Acidic residues" evidence="3">
    <location>
        <begin position="127"/>
        <end position="136"/>
    </location>
</feature>
<organism evidence="5 6">
    <name type="scientific">Rhizopus stolonifer</name>
    <name type="common">Rhizopus nigricans</name>
    <dbReference type="NCBI Taxonomy" id="4846"/>
    <lineage>
        <taxon>Eukaryota</taxon>
        <taxon>Fungi</taxon>
        <taxon>Fungi incertae sedis</taxon>
        <taxon>Mucoromycota</taxon>
        <taxon>Mucoromycotina</taxon>
        <taxon>Mucoromycetes</taxon>
        <taxon>Mucorales</taxon>
        <taxon>Mucorineae</taxon>
        <taxon>Rhizopodaceae</taxon>
        <taxon>Rhizopus</taxon>
    </lineage>
</organism>
<evidence type="ECO:0000313" key="6">
    <source>
        <dbReference type="Proteomes" id="UP000253551"/>
    </source>
</evidence>
<dbReference type="Gene3D" id="2.40.50.40">
    <property type="match status" value="1"/>
</dbReference>
<reference evidence="5 6" key="1">
    <citation type="journal article" date="2018" name="G3 (Bethesda)">
        <title>Phylogenetic and Phylogenomic Definition of Rhizopus Species.</title>
        <authorList>
            <person name="Gryganskyi A.P."/>
            <person name="Golan J."/>
            <person name="Dolatabadi S."/>
            <person name="Mondo S."/>
            <person name="Robb S."/>
            <person name="Idnurm A."/>
            <person name="Muszewska A."/>
            <person name="Steczkiewicz K."/>
            <person name="Masonjones S."/>
            <person name="Liao H.L."/>
            <person name="Gajdeczka M.T."/>
            <person name="Anike F."/>
            <person name="Vuek A."/>
            <person name="Anishchenko I.M."/>
            <person name="Voigt K."/>
            <person name="de Hoog G.S."/>
            <person name="Smith M.E."/>
            <person name="Heitman J."/>
            <person name="Vilgalys R."/>
            <person name="Stajich J.E."/>
        </authorList>
    </citation>
    <scope>NUCLEOTIDE SEQUENCE [LARGE SCALE GENOMIC DNA]</scope>
    <source>
        <strain evidence="5 6">LSU 92-RS-03</strain>
    </source>
</reference>
<accession>A0A367IJY0</accession>
<evidence type="ECO:0000259" key="4">
    <source>
        <dbReference type="PROSITE" id="PS50013"/>
    </source>
</evidence>
<keyword evidence="2" id="KW-0539">Nucleus</keyword>
<proteinExistence type="predicted"/>
<feature type="compositionally biased region" description="Basic and acidic residues" evidence="3">
    <location>
        <begin position="83"/>
        <end position="126"/>
    </location>
</feature>
<feature type="non-terminal residue" evidence="5">
    <location>
        <position position="329"/>
    </location>
</feature>
<evidence type="ECO:0000256" key="2">
    <source>
        <dbReference type="ARBA" id="ARBA00023242"/>
    </source>
</evidence>
<dbReference type="STRING" id="4846.A0A367IJY0"/>
<dbReference type="SMART" id="SM00298">
    <property type="entry name" value="CHROMO"/>
    <property type="match status" value="1"/>
</dbReference>
<dbReference type="OrthoDB" id="433924at2759"/>
<dbReference type="Pfam" id="PF00385">
    <property type="entry name" value="Chromo"/>
    <property type="match status" value="1"/>
</dbReference>
<evidence type="ECO:0000256" key="3">
    <source>
        <dbReference type="SAM" id="MobiDB-lite"/>
    </source>
</evidence>
<evidence type="ECO:0000313" key="5">
    <source>
        <dbReference type="EMBL" id="RCH77968.1"/>
    </source>
</evidence>
<feature type="compositionally biased region" description="Low complexity" evidence="3">
    <location>
        <begin position="246"/>
        <end position="256"/>
    </location>
</feature>
<dbReference type="GO" id="GO:0005634">
    <property type="term" value="C:nucleus"/>
    <property type="evidence" value="ECO:0007669"/>
    <property type="project" value="UniProtKB-SubCell"/>
</dbReference>